<dbReference type="SUPFAM" id="SSF52091">
    <property type="entry name" value="SpoIIaa-like"/>
    <property type="match status" value="1"/>
</dbReference>
<dbReference type="Proteomes" id="UP000028058">
    <property type="component" value="Unassembled WGS sequence"/>
</dbReference>
<sequence length="119" mass="12740">MPSETDLSSSPPVHAGVHTITRAPDGDAVVAPWGEVDYDSAPLLYRAVNGLTAGDGGVVLDMADVTFMDIAGLHFLRYLRSYGEEHRRAVTTVNWGRQPQRVLTLAGSLLDEPPLGAGR</sequence>
<feature type="domain" description="STAS" evidence="1">
    <location>
        <begin position="17"/>
        <end position="76"/>
    </location>
</feature>
<gene>
    <name evidence="2" type="ORF">SFRA_021055</name>
</gene>
<dbReference type="AlphaFoldDB" id="A0A3R7HCM5"/>
<dbReference type="InterPro" id="IPR002645">
    <property type="entry name" value="STAS_dom"/>
</dbReference>
<evidence type="ECO:0000313" key="3">
    <source>
        <dbReference type="Proteomes" id="UP000028058"/>
    </source>
</evidence>
<dbReference type="Gene3D" id="3.30.750.24">
    <property type="entry name" value="STAS domain"/>
    <property type="match status" value="1"/>
</dbReference>
<dbReference type="RefSeq" id="WP_078649263.1">
    <property type="nucleotide sequence ID" value="NZ_CP134822.1"/>
</dbReference>
<keyword evidence="3" id="KW-1185">Reference proteome</keyword>
<proteinExistence type="predicted"/>
<evidence type="ECO:0000259" key="1">
    <source>
        <dbReference type="PROSITE" id="PS50801"/>
    </source>
</evidence>
<evidence type="ECO:0000313" key="2">
    <source>
        <dbReference type="EMBL" id="RKM93660.1"/>
    </source>
</evidence>
<dbReference type="OrthoDB" id="3296948at2"/>
<reference evidence="2 3" key="1">
    <citation type="journal article" date="2014" name="Genome Announc.">
        <title>Draft Genome Sequence of Streptomyces fradiae ATCC 19609, a Strain Highly Sensitive to Antibiotics.</title>
        <authorList>
            <person name="Bekker O.B."/>
            <person name="Klimina K.M."/>
            <person name="Vatlin A.A."/>
            <person name="Zakharevich N.V."/>
            <person name="Kasianov A.S."/>
            <person name="Danilenko V.N."/>
        </authorList>
    </citation>
    <scope>NUCLEOTIDE SEQUENCE [LARGE SCALE GENOMIC DNA]</scope>
    <source>
        <strain evidence="2 3">ATCC 19609</strain>
    </source>
</reference>
<dbReference type="InterPro" id="IPR036513">
    <property type="entry name" value="STAS_dom_sf"/>
</dbReference>
<dbReference type="Pfam" id="PF01740">
    <property type="entry name" value="STAS"/>
    <property type="match status" value="1"/>
</dbReference>
<dbReference type="EMBL" id="JNAD02000010">
    <property type="protein sequence ID" value="RKM93660.1"/>
    <property type="molecule type" value="Genomic_DNA"/>
</dbReference>
<accession>A0A3R7HCM5</accession>
<organism evidence="2 3">
    <name type="scientific">Streptomyces xinghaiensis</name>
    <dbReference type="NCBI Taxonomy" id="1038928"/>
    <lineage>
        <taxon>Bacteria</taxon>
        <taxon>Bacillati</taxon>
        <taxon>Actinomycetota</taxon>
        <taxon>Actinomycetes</taxon>
        <taxon>Kitasatosporales</taxon>
        <taxon>Streptomycetaceae</taxon>
        <taxon>Streptomyces</taxon>
    </lineage>
</organism>
<protein>
    <submittedName>
        <fullName evidence="2">Anti-sigma factor antagonist</fullName>
    </submittedName>
</protein>
<comment type="caution">
    <text evidence="2">The sequence shown here is derived from an EMBL/GenBank/DDBJ whole genome shotgun (WGS) entry which is preliminary data.</text>
</comment>
<dbReference type="PROSITE" id="PS50801">
    <property type="entry name" value="STAS"/>
    <property type="match status" value="1"/>
</dbReference>
<dbReference type="CDD" id="cd07043">
    <property type="entry name" value="STAS_anti-anti-sigma_factors"/>
    <property type="match status" value="1"/>
</dbReference>
<name>A0A3R7HCM5_9ACTN</name>